<dbReference type="GO" id="GO:0009007">
    <property type="term" value="F:site-specific DNA-methyltransferase (adenine-specific) activity"/>
    <property type="evidence" value="ECO:0007669"/>
    <property type="project" value="UniProtKB-EC"/>
</dbReference>
<dbReference type="EMBL" id="CM001440">
    <property type="protein sequence ID" value="EHR63027.1"/>
    <property type="molecule type" value="Genomic_DNA"/>
</dbReference>
<evidence type="ECO:0000313" key="7">
    <source>
        <dbReference type="EMBL" id="EHR63027.1"/>
    </source>
</evidence>
<comment type="similarity">
    <text evidence="1">Belongs to the N(4)/N(6)-methyltransferase family.</text>
</comment>
<dbReference type="InterPro" id="IPR012327">
    <property type="entry name" value="MeTrfase_D12"/>
</dbReference>
<accession>H5XKZ5</accession>
<dbReference type="GO" id="GO:0009307">
    <property type="term" value="P:DNA restriction-modification system"/>
    <property type="evidence" value="ECO:0007669"/>
    <property type="project" value="InterPro"/>
</dbReference>
<dbReference type="InterPro" id="IPR029063">
    <property type="entry name" value="SAM-dependent_MTases_sf"/>
</dbReference>
<dbReference type="OrthoDB" id="9805629at2"/>
<comment type="catalytic activity">
    <reaction evidence="6">
        <text>a 2'-deoxyadenosine in DNA + S-adenosyl-L-methionine = an N(6)-methyl-2'-deoxyadenosine in DNA + S-adenosyl-L-homocysteine + H(+)</text>
        <dbReference type="Rhea" id="RHEA:15197"/>
        <dbReference type="Rhea" id="RHEA-COMP:12418"/>
        <dbReference type="Rhea" id="RHEA-COMP:12419"/>
        <dbReference type="ChEBI" id="CHEBI:15378"/>
        <dbReference type="ChEBI" id="CHEBI:57856"/>
        <dbReference type="ChEBI" id="CHEBI:59789"/>
        <dbReference type="ChEBI" id="CHEBI:90615"/>
        <dbReference type="ChEBI" id="CHEBI:90616"/>
        <dbReference type="EC" id="2.1.1.72"/>
    </reaction>
</comment>
<dbReference type="PANTHER" id="PTHR30481:SF2">
    <property type="entry name" value="SITE-SPECIFIC DNA-METHYLTRANSFERASE (ADENINE-SPECIFIC)"/>
    <property type="match status" value="1"/>
</dbReference>
<evidence type="ECO:0000256" key="1">
    <source>
        <dbReference type="ARBA" id="ARBA00006594"/>
    </source>
</evidence>
<keyword evidence="4" id="KW-0808">Transferase</keyword>
<dbReference type="Pfam" id="PF02086">
    <property type="entry name" value="MethyltransfD12"/>
    <property type="match status" value="1"/>
</dbReference>
<dbReference type="eggNOG" id="COG0338">
    <property type="taxonomic scope" value="Bacteria"/>
</dbReference>
<dbReference type="Gene3D" id="1.10.1020.10">
    <property type="entry name" value="Adenine-specific Methyltransferase, Domain 2"/>
    <property type="match status" value="1"/>
</dbReference>
<dbReference type="HOGENOM" id="CLU_063430_4_0_11"/>
<gene>
    <name evidence="7" type="ORF">SaccyDRAFT_4209</name>
</gene>
<proteinExistence type="inferred from homology"/>
<evidence type="ECO:0000256" key="3">
    <source>
        <dbReference type="ARBA" id="ARBA00022603"/>
    </source>
</evidence>
<dbReference type="Gene3D" id="3.40.50.150">
    <property type="entry name" value="Vaccinia Virus protein VP39"/>
    <property type="match status" value="1"/>
</dbReference>
<evidence type="ECO:0000256" key="6">
    <source>
        <dbReference type="ARBA" id="ARBA00047942"/>
    </source>
</evidence>
<organism evidence="7 8">
    <name type="scientific">Saccharomonospora cyanea NA-134</name>
    <dbReference type="NCBI Taxonomy" id="882082"/>
    <lineage>
        <taxon>Bacteria</taxon>
        <taxon>Bacillati</taxon>
        <taxon>Actinomycetota</taxon>
        <taxon>Actinomycetes</taxon>
        <taxon>Pseudonocardiales</taxon>
        <taxon>Pseudonocardiaceae</taxon>
        <taxon>Saccharomonospora</taxon>
    </lineage>
</organism>
<sequence length="295" mass="33968">MRYLSPLRYPGGKARLASYIAKLISVQNPRPSDYAEPFAGGAGAALRLLVDEEVSRVHLNDLNPGIAAFWRCVFWKTEEFADRIESEEVNIEAWRRHAEVYANPCRYEDIELGFSTFFLNRCNRSGILDARPIGGLDQSGKWKIDARFNRESLAYRVRFLGQYRERVSVTQLDAREFLRSIELSHERFFVYIDPPYLAQGDDLYLDSLKPNDHAQLASLLRSSPLRWLLTYDTQEWIINDLYVGMRALEFDLAHTAQVQHVGTEYAIFSSDLRLPDEDQQLARSIGRWIVEGGLA</sequence>
<dbReference type="InterPro" id="IPR023095">
    <property type="entry name" value="Ade_MeTrfase_dom_2"/>
</dbReference>
<dbReference type="GO" id="GO:1904047">
    <property type="term" value="F:S-adenosyl-L-methionine binding"/>
    <property type="evidence" value="ECO:0007669"/>
    <property type="project" value="TreeGrafter"/>
</dbReference>
<dbReference type="PRINTS" id="PR00505">
    <property type="entry name" value="D12N6MTFRASE"/>
</dbReference>
<evidence type="ECO:0000313" key="8">
    <source>
        <dbReference type="Proteomes" id="UP000002791"/>
    </source>
</evidence>
<evidence type="ECO:0000256" key="4">
    <source>
        <dbReference type="ARBA" id="ARBA00022679"/>
    </source>
</evidence>
<reference evidence="7 8" key="1">
    <citation type="submission" date="2011-11" db="EMBL/GenBank/DDBJ databases">
        <title>The Noncontiguous Finished sequence of Saccharomonospora cyanea NA-134.</title>
        <authorList>
            <consortium name="US DOE Joint Genome Institute"/>
            <person name="Lucas S."/>
            <person name="Han J."/>
            <person name="Lapidus A."/>
            <person name="Cheng J.-F."/>
            <person name="Goodwin L."/>
            <person name="Pitluck S."/>
            <person name="Peters L."/>
            <person name="Ovchinnikova G."/>
            <person name="Lu M."/>
            <person name="Detter J.C."/>
            <person name="Han C."/>
            <person name="Tapia R."/>
            <person name="Land M."/>
            <person name="Hauser L."/>
            <person name="Kyrpides N."/>
            <person name="Ivanova N."/>
            <person name="Pagani I."/>
            <person name="Brambilla E.-M."/>
            <person name="Klenk H.-P."/>
            <person name="Woyke T."/>
        </authorList>
    </citation>
    <scope>NUCLEOTIDE SEQUENCE [LARGE SCALE GENOMIC DNA]</scope>
    <source>
        <strain evidence="7 8">NA-134</strain>
    </source>
</reference>
<keyword evidence="3 7" id="KW-0489">Methyltransferase</keyword>
<dbReference type="GO" id="GO:0006298">
    <property type="term" value="P:mismatch repair"/>
    <property type="evidence" value="ECO:0007669"/>
    <property type="project" value="TreeGrafter"/>
</dbReference>
<dbReference type="Proteomes" id="UP000002791">
    <property type="component" value="Chromosome"/>
</dbReference>
<dbReference type="REBASE" id="88889">
    <property type="entry name" value="M.Scy44106ORF4209P"/>
</dbReference>
<evidence type="ECO:0000256" key="5">
    <source>
        <dbReference type="ARBA" id="ARBA00022691"/>
    </source>
</evidence>
<dbReference type="GO" id="GO:0043565">
    <property type="term" value="F:sequence-specific DNA binding"/>
    <property type="evidence" value="ECO:0007669"/>
    <property type="project" value="TreeGrafter"/>
</dbReference>
<dbReference type="PANTHER" id="PTHR30481">
    <property type="entry name" value="DNA ADENINE METHYLASE"/>
    <property type="match status" value="1"/>
</dbReference>
<dbReference type="RefSeq" id="WP_005459087.1">
    <property type="nucleotide sequence ID" value="NZ_CM001440.1"/>
</dbReference>
<dbReference type="STRING" id="882082.SaccyDRAFT_4209"/>
<keyword evidence="5" id="KW-0949">S-adenosyl-L-methionine</keyword>
<evidence type="ECO:0000256" key="2">
    <source>
        <dbReference type="ARBA" id="ARBA00011900"/>
    </source>
</evidence>
<dbReference type="GO" id="GO:0032259">
    <property type="term" value="P:methylation"/>
    <property type="evidence" value="ECO:0007669"/>
    <property type="project" value="UniProtKB-KW"/>
</dbReference>
<protein>
    <recommendedName>
        <fullName evidence="2">site-specific DNA-methyltransferase (adenine-specific)</fullName>
        <ecNumber evidence="2">2.1.1.72</ecNumber>
    </recommendedName>
</protein>
<name>H5XKZ5_9PSEU</name>
<keyword evidence="8" id="KW-1185">Reference proteome</keyword>
<dbReference type="SUPFAM" id="SSF53335">
    <property type="entry name" value="S-adenosyl-L-methionine-dependent methyltransferases"/>
    <property type="match status" value="1"/>
</dbReference>
<dbReference type="AlphaFoldDB" id="H5XKZ5"/>
<dbReference type="EC" id="2.1.1.72" evidence="2"/>